<feature type="region of interest" description="Disordered" evidence="5">
    <location>
        <begin position="1"/>
        <end position="79"/>
    </location>
</feature>
<evidence type="ECO:0000313" key="7">
    <source>
        <dbReference type="Ensembl" id="ENSXMAP00000022982.1"/>
    </source>
</evidence>
<dbReference type="Pfam" id="PF09073">
    <property type="entry name" value="BUD22"/>
    <property type="match status" value="1"/>
</dbReference>
<organism evidence="7 8">
    <name type="scientific">Xiphophorus maculatus</name>
    <name type="common">Southern platyfish</name>
    <name type="synonym">Platypoecilus maculatus</name>
    <dbReference type="NCBI Taxonomy" id="8083"/>
    <lineage>
        <taxon>Eukaryota</taxon>
        <taxon>Metazoa</taxon>
        <taxon>Chordata</taxon>
        <taxon>Craniata</taxon>
        <taxon>Vertebrata</taxon>
        <taxon>Euteleostomi</taxon>
        <taxon>Actinopterygii</taxon>
        <taxon>Neopterygii</taxon>
        <taxon>Teleostei</taxon>
        <taxon>Neoteleostei</taxon>
        <taxon>Acanthomorphata</taxon>
        <taxon>Ovalentaria</taxon>
        <taxon>Atherinomorphae</taxon>
        <taxon>Cyprinodontiformes</taxon>
        <taxon>Poeciliidae</taxon>
        <taxon>Poeciliinae</taxon>
        <taxon>Xiphophorus</taxon>
    </lineage>
</organism>
<dbReference type="GO" id="GO:0005634">
    <property type="term" value="C:nucleus"/>
    <property type="evidence" value="ECO:0007669"/>
    <property type="project" value="TreeGrafter"/>
</dbReference>
<feature type="region of interest" description="Disordered" evidence="5">
    <location>
        <begin position="193"/>
        <end position="548"/>
    </location>
</feature>
<reference evidence="8" key="1">
    <citation type="submission" date="2012-01" db="EMBL/GenBank/DDBJ databases">
        <authorList>
            <person name="Walter R."/>
            <person name="Schartl M."/>
            <person name="Warren W."/>
        </authorList>
    </citation>
    <scope>NUCLEOTIDE SEQUENCE [LARGE SCALE GENOMIC DNA]</scope>
    <source>
        <strain evidence="8">JP 163 A</strain>
    </source>
</reference>
<feature type="compositionally biased region" description="Acidic residues" evidence="5">
    <location>
        <begin position="311"/>
        <end position="334"/>
    </location>
</feature>
<dbReference type="CTD" id="153443"/>
<dbReference type="OrthoDB" id="3364872at2759"/>
<name>A0A3B5PWM7_XIPMA</name>
<dbReference type="GO" id="GO:0030686">
    <property type="term" value="C:90S preribosome"/>
    <property type="evidence" value="ECO:0007669"/>
    <property type="project" value="TreeGrafter"/>
</dbReference>
<dbReference type="Proteomes" id="UP000002852">
    <property type="component" value="Unassembled WGS sequence"/>
</dbReference>
<dbReference type="KEGG" id="xma:102238081"/>
<dbReference type="PANTHER" id="PTHR23325">
    <property type="entry name" value="SERUM RESPONSE FACTOR-BINDING"/>
    <property type="match status" value="1"/>
</dbReference>
<evidence type="ECO:0000256" key="1">
    <source>
        <dbReference type="ARBA" id="ARBA00013459"/>
    </source>
</evidence>
<evidence type="ECO:0000256" key="4">
    <source>
        <dbReference type="ARBA" id="ARBA00033254"/>
    </source>
</evidence>
<dbReference type="InParanoid" id="A0A3B5PWM7"/>
<dbReference type="GeneTree" id="ENSGT00390000006478"/>
<keyword evidence="2" id="KW-0175">Coiled coil</keyword>
<evidence type="ECO:0000256" key="3">
    <source>
        <dbReference type="ARBA" id="ARBA00025646"/>
    </source>
</evidence>
<feature type="compositionally biased region" description="Polar residues" evidence="5">
    <location>
        <begin position="253"/>
        <end position="263"/>
    </location>
</feature>
<dbReference type="GO" id="GO:0030490">
    <property type="term" value="P:maturation of SSU-rRNA"/>
    <property type="evidence" value="ECO:0007669"/>
    <property type="project" value="TreeGrafter"/>
</dbReference>
<dbReference type="OMA" id="GFQQNEP"/>
<evidence type="ECO:0000256" key="2">
    <source>
        <dbReference type="ARBA" id="ARBA00023054"/>
    </source>
</evidence>
<sequence length="548" mass="61600">MINTEKTFPSVEEQVQDEMEEEDKEDDEEEGATSSDDNNNNNNEEEEEKDEEEAGGEKEAEPSSAAEEKKPSDVLNLNNEVVKMRKEVKRVKALLIRKLTRQIVALKKKKGKEAEMERNQRRAARLLEEVHSMKKLPPDGVTKTALRKNLNFERVCKNPKSTMLDRAVARIASHPQFRKKIESIRAAVKDFREERNKAREQGEHPKGQRRPEKATQLSPDTRQDRKNEDEDKDNPLNQQVEDIKEGADVLKSAKTSVVQSPATSDVHKQEKPESTSAKATVVKSSMKPKPQSKHEEKNSRLHSVPELALESADEEESDVESSDDEEKEYFDDSTEERFHKQSSASEESDEDDFFIGKVSKFKKKKKKETSGEVEVDKEREGKKDPGDPKSDKLQSELDELQSRLKPKPMTVQSVFCSSLAGGKGRRGGDKGKGTGKPGAPGNSKTVRGLNDGGSGKSKFRKQENRTSNSGAKFGKRPESNRKESGSAGRGRGEDVRRQKDNRGGGFLSHQPPQPALHPSWEASKKRKEQQGQILAFQGKKIKFDDDDD</sequence>
<protein>
    <recommendedName>
        <fullName evidence="1">Serum response factor-binding protein 1</fullName>
    </recommendedName>
    <alternativeName>
        <fullName evidence="4">SRF-dependent transcription regulation-associated protein</fullName>
    </alternativeName>
</protein>
<accession>A0A3B5PWM7</accession>
<dbReference type="PANTHER" id="PTHR23325:SF1">
    <property type="entry name" value="SERUM RESPONSE FACTOR-BINDING PROTEIN 1"/>
    <property type="match status" value="1"/>
</dbReference>
<reference evidence="8" key="2">
    <citation type="journal article" date="2013" name="Nat. Genet.">
        <title>The genome of the platyfish, Xiphophorus maculatus, provides insights into evolutionary adaptation and several complex traits.</title>
        <authorList>
            <person name="Schartl M."/>
            <person name="Walter R.B."/>
            <person name="Shen Y."/>
            <person name="Garcia T."/>
            <person name="Catchen J."/>
            <person name="Amores A."/>
            <person name="Braasch I."/>
            <person name="Chalopin D."/>
            <person name="Volff J.N."/>
            <person name="Lesch K.P."/>
            <person name="Bisazza A."/>
            <person name="Minx P."/>
            <person name="Hillier L."/>
            <person name="Wilson R.K."/>
            <person name="Fuerstenberg S."/>
            <person name="Boore J."/>
            <person name="Searle S."/>
            <person name="Postlethwait J.H."/>
            <person name="Warren W.C."/>
        </authorList>
    </citation>
    <scope>NUCLEOTIDE SEQUENCE [LARGE SCALE GENOMIC DNA]</scope>
    <source>
        <strain evidence="8">JP 163 A</strain>
    </source>
</reference>
<keyword evidence="8" id="KW-1185">Reference proteome</keyword>
<feature type="compositionally biased region" description="Acidic residues" evidence="5">
    <location>
        <begin position="14"/>
        <end position="31"/>
    </location>
</feature>
<dbReference type="AlphaFoldDB" id="A0A3B5PWM7"/>
<dbReference type="Ensembl" id="ENSXMAT00000038276.1">
    <property type="protein sequence ID" value="ENSXMAP00000022982.1"/>
    <property type="gene ID" value="ENSXMAG00000026251.1"/>
</dbReference>
<dbReference type="RefSeq" id="XP_005812514.1">
    <property type="nucleotide sequence ID" value="XM_005812457.3"/>
</dbReference>
<dbReference type="InterPro" id="IPR037393">
    <property type="entry name" value="Bud22/SRFB1"/>
</dbReference>
<reference evidence="7" key="4">
    <citation type="submission" date="2025-09" db="UniProtKB">
        <authorList>
            <consortium name="Ensembl"/>
        </authorList>
    </citation>
    <scope>IDENTIFICATION</scope>
    <source>
        <strain evidence="7">JP 163 A</strain>
    </source>
</reference>
<evidence type="ECO:0000256" key="5">
    <source>
        <dbReference type="SAM" id="MobiDB-lite"/>
    </source>
</evidence>
<feature type="compositionally biased region" description="Basic and acidic residues" evidence="5">
    <location>
        <begin position="55"/>
        <end position="72"/>
    </location>
</feature>
<proteinExistence type="predicted"/>
<feature type="domain" description="Bud22" evidence="6">
    <location>
        <begin position="461"/>
        <end position="544"/>
    </location>
</feature>
<dbReference type="STRING" id="8083.ENSXMAP00000022982"/>
<reference evidence="7" key="3">
    <citation type="submission" date="2025-08" db="UniProtKB">
        <authorList>
            <consortium name="Ensembl"/>
        </authorList>
    </citation>
    <scope>IDENTIFICATION</scope>
    <source>
        <strain evidence="7">JP 163 A</strain>
    </source>
</reference>
<evidence type="ECO:0000259" key="6">
    <source>
        <dbReference type="Pfam" id="PF09073"/>
    </source>
</evidence>
<feature type="compositionally biased region" description="Basic and acidic residues" evidence="5">
    <location>
        <begin position="193"/>
        <end position="213"/>
    </location>
</feature>
<feature type="compositionally biased region" description="Basic and acidic residues" evidence="5">
    <location>
        <begin position="368"/>
        <end position="395"/>
    </location>
</feature>
<dbReference type="GeneID" id="102238081"/>
<feature type="compositionally biased region" description="Acidic residues" evidence="5">
    <location>
        <begin position="43"/>
        <end position="54"/>
    </location>
</feature>
<evidence type="ECO:0000313" key="8">
    <source>
        <dbReference type="Proteomes" id="UP000002852"/>
    </source>
</evidence>
<dbReference type="InterPro" id="IPR015158">
    <property type="entry name" value="Bud22_dom"/>
</dbReference>
<comment type="function">
    <text evidence="3">May be involved in regulating transcriptional activation of cardiac genes during the aging process. May play a role in biosynthesis and/or processing of SLC2A4 in adipose cells.</text>
</comment>
<feature type="compositionally biased region" description="Basic and acidic residues" evidence="5">
    <location>
        <begin position="475"/>
        <end position="502"/>
    </location>
</feature>